<evidence type="ECO:0000256" key="5">
    <source>
        <dbReference type="ARBA" id="ARBA00022990"/>
    </source>
</evidence>
<reference evidence="10 11" key="1">
    <citation type="journal article" date="2007" name="Nat. Biotechnol.">
        <title>Genome sequence of the lignocellulose-bioconverting and xylose-fermenting yeast Pichia stipitis.</title>
        <authorList>
            <person name="Jeffries T.W."/>
            <person name="Grigoriev I.V."/>
            <person name="Grimwood J."/>
            <person name="Laplaza J.M."/>
            <person name="Aerts A."/>
            <person name="Salamov A."/>
            <person name="Schmutz J."/>
            <person name="Lindquist E."/>
            <person name="Dehal P."/>
            <person name="Shapiro H."/>
            <person name="Jin Y.S."/>
            <person name="Passoth V."/>
            <person name="Richardson P.M."/>
        </authorList>
    </citation>
    <scope>NUCLEOTIDE SEQUENCE [LARGE SCALE GENOMIC DNA]</scope>
    <source>
        <strain evidence="11">ATCC 58785 / CBS 6054 / NBRC 10063 / NRRL Y-11545</strain>
    </source>
</reference>
<keyword evidence="8" id="KW-0539">Nucleus</keyword>
<name>A3LS07_PICST</name>
<dbReference type="InterPro" id="IPR016849">
    <property type="entry name" value="Rtt109"/>
</dbReference>
<evidence type="ECO:0000313" key="10">
    <source>
        <dbReference type="EMBL" id="ABN65481.2"/>
    </source>
</evidence>
<keyword evidence="5" id="KW-0007">Acetylation</keyword>
<dbReference type="OMA" id="FLEHLIV"/>
<dbReference type="PANTHER" id="PTHR31571:SF2">
    <property type="entry name" value="HISTONE ACETYLTRANSFERASE RTT109"/>
    <property type="match status" value="1"/>
</dbReference>
<dbReference type="RefSeq" id="XP_001383510.2">
    <property type="nucleotide sequence ID" value="XM_001383473.1"/>
</dbReference>
<protein>
    <recommendedName>
        <fullName evidence="2">histone acetyltransferase</fullName>
        <ecNumber evidence="2">2.3.1.48</ecNumber>
    </recommendedName>
</protein>
<evidence type="ECO:0000256" key="4">
    <source>
        <dbReference type="ARBA" id="ARBA00022763"/>
    </source>
</evidence>
<dbReference type="Proteomes" id="UP000002258">
    <property type="component" value="Chromosome 3"/>
</dbReference>
<dbReference type="PROSITE" id="PS51728">
    <property type="entry name" value="RTT109_HAT"/>
    <property type="match status" value="1"/>
</dbReference>
<dbReference type="GO" id="GO:0006974">
    <property type="term" value="P:DNA damage response"/>
    <property type="evidence" value="ECO:0007669"/>
    <property type="project" value="UniProtKB-KW"/>
</dbReference>
<dbReference type="InParanoid" id="A3LS07"/>
<organism evidence="10 11">
    <name type="scientific">Scheffersomyces stipitis (strain ATCC 58785 / CBS 6054 / NBRC 10063 / NRRL Y-11545)</name>
    <name type="common">Yeast</name>
    <name type="synonym">Pichia stipitis</name>
    <dbReference type="NCBI Taxonomy" id="322104"/>
    <lineage>
        <taxon>Eukaryota</taxon>
        <taxon>Fungi</taxon>
        <taxon>Dikarya</taxon>
        <taxon>Ascomycota</taxon>
        <taxon>Saccharomycotina</taxon>
        <taxon>Pichiomycetes</taxon>
        <taxon>Debaryomycetaceae</taxon>
        <taxon>Scheffersomyces</taxon>
    </lineage>
</organism>
<sequence>MDSLLSRIADVIPVSVNVQLFHIQSKPVSVRSPVHFSSRDPHKPQTFKIRHFLQLLSNADLVVLGIEVFVYVQVFKEKVERFIFISKCDTVGSTQLDFRVGDVIKQFLTWLIDFNLYDYKIKQSSKGENEEDEERKPNTLSSIVEKLNDPNYYNSISYYNKDPTKHARSTPLLQLPEVETVKLVLFTRAANQYLYPNSHKNAHKHCLSGVQLLKWWIKTIDSIVSNKWECKVAIPGHPVHFNAKFIESTKNPWYLGHIFSPADAKAVYTIPLFPDDPKGRFLEHLIVENRYRDVNVEQFYEELGYRQEFLLGELVGLIGCELDNVKLVQKEAATPENSDTFVSISQYKQVINLIKGEDYSIASDVQSLVRTKLPELIRRQNMKGVDYHKIVGKSSTTAVRAKRPPEAATTINTLTVKKRTKVNNLNSLVRKK</sequence>
<dbReference type="Pfam" id="PF08214">
    <property type="entry name" value="HAT_KAT11"/>
    <property type="match status" value="1"/>
</dbReference>
<dbReference type="EC" id="2.3.1.48" evidence="2"/>
<dbReference type="STRING" id="322104.A3LS07"/>
<evidence type="ECO:0000256" key="3">
    <source>
        <dbReference type="ARBA" id="ARBA00022679"/>
    </source>
</evidence>
<dbReference type="GO" id="GO:0005634">
    <property type="term" value="C:nucleus"/>
    <property type="evidence" value="ECO:0007669"/>
    <property type="project" value="UniProtKB-SubCell"/>
</dbReference>
<evidence type="ECO:0000256" key="2">
    <source>
        <dbReference type="ARBA" id="ARBA00013184"/>
    </source>
</evidence>
<proteinExistence type="predicted"/>
<dbReference type="eggNOG" id="KOG4534">
    <property type="taxonomic scope" value="Eukaryota"/>
</dbReference>
<dbReference type="GeneID" id="4837952"/>
<gene>
    <name evidence="10" type="primary">RTT109</name>
    <name evidence="10" type="ORF">PICST_30880</name>
</gene>
<dbReference type="InterPro" id="IPR051236">
    <property type="entry name" value="HAT_RTT109-like"/>
</dbReference>
<evidence type="ECO:0000256" key="8">
    <source>
        <dbReference type="ARBA" id="ARBA00023242"/>
    </source>
</evidence>
<dbReference type="AlphaFoldDB" id="A3LS07"/>
<comment type="catalytic activity">
    <reaction evidence="9">
        <text>L-lysyl-[histone] + acetyl-CoA = N(6)-acetyl-L-lysyl-[histone] + CoA + H(+)</text>
        <dbReference type="Rhea" id="RHEA:21992"/>
        <dbReference type="Rhea" id="RHEA-COMP:9845"/>
        <dbReference type="Rhea" id="RHEA-COMP:11338"/>
        <dbReference type="ChEBI" id="CHEBI:15378"/>
        <dbReference type="ChEBI" id="CHEBI:29969"/>
        <dbReference type="ChEBI" id="CHEBI:57287"/>
        <dbReference type="ChEBI" id="CHEBI:57288"/>
        <dbReference type="ChEBI" id="CHEBI:61930"/>
        <dbReference type="EC" id="2.3.1.48"/>
    </reaction>
    <physiologicalReaction direction="left-to-right" evidence="9">
        <dbReference type="Rhea" id="RHEA:21993"/>
    </physiologicalReaction>
</comment>
<keyword evidence="6" id="KW-0805">Transcription regulation</keyword>
<dbReference type="InterPro" id="IPR013178">
    <property type="entry name" value="Histone_AcTrfase_Rtt109/CBP"/>
</dbReference>
<accession>A3LS07</accession>
<evidence type="ECO:0000256" key="7">
    <source>
        <dbReference type="ARBA" id="ARBA00023163"/>
    </source>
</evidence>
<keyword evidence="7" id="KW-0804">Transcription</keyword>
<evidence type="ECO:0000256" key="6">
    <source>
        <dbReference type="ARBA" id="ARBA00023015"/>
    </source>
</evidence>
<dbReference type="EMBL" id="CP000497">
    <property type="protein sequence ID" value="ABN65481.2"/>
    <property type="molecule type" value="Genomic_DNA"/>
</dbReference>
<dbReference type="SMART" id="SM01250">
    <property type="entry name" value="KAT11"/>
    <property type="match status" value="1"/>
</dbReference>
<dbReference type="OrthoDB" id="3361892at2759"/>
<dbReference type="GO" id="GO:0006355">
    <property type="term" value="P:regulation of DNA-templated transcription"/>
    <property type="evidence" value="ECO:0007669"/>
    <property type="project" value="InterPro"/>
</dbReference>
<comment type="subcellular location">
    <subcellularLocation>
        <location evidence="1">Nucleus</location>
    </subcellularLocation>
</comment>
<dbReference type="FunCoup" id="A3LS07">
    <property type="interactions" value="42"/>
</dbReference>
<evidence type="ECO:0000256" key="1">
    <source>
        <dbReference type="ARBA" id="ARBA00004123"/>
    </source>
</evidence>
<evidence type="ECO:0000313" key="11">
    <source>
        <dbReference type="Proteomes" id="UP000002258"/>
    </source>
</evidence>
<evidence type="ECO:0000256" key="9">
    <source>
        <dbReference type="ARBA" id="ARBA00048940"/>
    </source>
</evidence>
<keyword evidence="3" id="KW-0808">Transferase</keyword>
<keyword evidence="11" id="KW-1185">Reference proteome</keyword>
<keyword evidence="4" id="KW-0227">DNA damage</keyword>
<dbReference type="KEGG" id="pic:PICST_30880"/>
<dbReference type="GO" id="GO:0032931">
    <property type="term" value="F:histone H3K56 acetyltransferase activity"/>
    <property type="evidence" value="ECO:0007669"/>
    <property type="project" value="TreeGrafter"/>
</dbReference>
<dbReference type="HOGENOM" id="CLU_050421_0_0_1"/>
<dbReference type="PANTHER" id="PTHR31571">
    <property type="entry name" value="ALTERED INHERITANCE OF MITOCHONDRIA PROTEIN 6"/>
    <property type="match status" value="1"/>
</dbReference>